<evidence type="ECO:0008006" key="4">
    <source>
        <dbReference type="Google" id="ProtNLM"/>
    </source>
</evidence>
<dbReference type="AlphaFoldDB" id="A0A6G9YXQ1"/>
<dbReference type="EMBL" id="CP046173">
    <property type="protein sequence ID" value="QIS17917.1"/>
    <property type="molecule type" value="Genomic_DNA"/>
</dbReference>
<dbReference type="RefSeq" id="WP_167485261.1">
    <property type="nucleotide sequence ID" value="NZ_CP046173.1"/>
</dbReference>
<protein>
    <recommendedName>
        <fullName evidence="4">Ribbon-helix-helix protein, CopG family</fullName>
    </recommendedName>
</protein>
<gene>
    <name evidence="2" type="ORF">F6W96_05930</name>
</gene>
<organism evidence="2 3">
    <name type="scientific">Nocardia terpenica</name>
    <dbReference type="NCBI Taxonomy" id="455432"/>
    <lineage>
        <taxon>Bacteria</taxon>
        <taxon>Bacillati</taxon>
        <taxon>Actinomycetota</taxon>
        <taxon>Actinomycetes</taxon>
        <taxon>Mycobacteriales</taxon>
        <taxon>Nocardiaceae</taxon>
        <taxon>Nocardia</taxon>
    </lineage>
</organism>
<dbReference type="Proteomes" id="UP000500953">
    <property type="component" value="Chromosome"/>
</dbReference>
<proteinExistence type="predicted"/>
<name>A0A6G9YXQ1_9NOCA</name>
<sequence length="105" mass="11759">MRMTVTLDYDVAELIERAAHSQRRSKKSVVNEALRRALSESVATPSRQDSGSRRADAASMTEVRTGRPLAGWQVDVEDYRAISEALTRYFGLPAPPPHLYLVRDS</sequence>
<evidence type="ECO:0000256" key="1">
    <source>
        <dbReference type="SAM" id="MobiDB-lite"/>
    </source>
</evidence>
<evidence type="ECO:0000313" key="2">
    <source>
        <dbReference type="EMBL" id="QIS17917.1"/>
    </source>
</evidence>
<accession>A0A6G9YXQ1</accession>
<feature type="region of interest" description="Disordered" evidence="1">
    <location>
        <begin position="36"/>
        <end position="62"/>
    </location>
</feature>
<evidence type="ECO:0000313" key="3">
    <source>
        <dbReference type="Proteomes" id="UP000500953"/>
    </source>
</evidence>
<dbReference type="CDD" id="cd21631">
    <property type="entry name" value="RHH_CopG_NikR-like"/>
    <property type="match status" value="1"/>
</dbReference>
<reference evidence="2 3" key="1">
    <citation type="journal article" date="2019" name="ACS Chem. Biol.">
        <title>Identification and Mobilization of a Cryptic Antibiotic Biosynthesis Gene Locus from a Human-Pathogenic Nocardia Isolate.</title>
        <authorList>
            <person name="Herisse M."/>
            <person name="Ishida K."/>
            <person name="Porter J.L."/>
            <person name="Howden B."/>
            <person name="Hertweck C."/>
            <person name="Stinear T.P."/>
            <person name="Pidot S.J."/>
        </authorList>
    </citation>
    <scope>NUCLEOTIDE SEQUENCE [LARGE SCALE GENOMIC DNA]</scope>
    <source>
        <strain evidence="2 3">AUSMDU00012715</strain>
    </source>
</reference>